<evidence type="ECO:0000256" key="4">
    <source>
        <dbReference type="ARBA" id="ARBA00023163"/>
    </source>
</evidence>
<dbReference type="PANTHER" id="PTHR33057">
    <property type="entry name" value="TRANSCRIPTION REPRESSOR OFP7-RELATED"/>
    <property type="match status" value="1"/>
</dbReference>
<keyword evidence="2 6" id="KW-0678">Repressor</keyword>
<comment type="function">
    <text evidence="6">Transcriptional repressor that regulates multiple aspects of plant growth and development.</text>
</comment>
<keyword evidence="5 6" id="KW-0539">Nucleus</keyword>
<sequence length="178" mass="19742">MTANKNQKNLLKTICTAKVIGCGCGCGKPKLSDVHEPTPKPKRASNEIISHNPKPCSSSSSGYKNTSEDYTSLTTQNSEYETDLKVPKVLSPCPKIVDSIAVVKDSNDPYEDFRRSMLQMIMEKEIYSNDDLKELLNCFLQLNSPSNHDVIVQAFTGVWNEAVSKSPKKPCDDQSHES</sequence>
<dbReference type="PROSITE" id="PS51754">
    <property type="entry name" value="OVATE"/>
    <property type="match status" value="1"/>
</dbReference>
<accession>A0AAP0LNV1</accession>
<dbReference type="PANTHER" id="PTHR33057:SF138">
    <property type="entry name" value="TRANSCRIPTION REPRESSOR OFP10"/>
    <property type="match status" value="1"/>
</dbReference>
<dbReference type="GO" id="GO:0005634">
    <property type="term" value="C:nucleus"/>
    <property type="evidence" value="ECO:0007669"/>
    <property type="project" value="UniProtKB-SubCell"/>
</dbReference>
<evidence type="ECO:0000259" key="8">
    <source>
        <dbReference type="PROSITE" id="PS51754"/>
    </source>
</evidence>
<evidence type="ECO:0000256" key="2">
    <source>
        <dbReference type="ARBA" id="ARBA00022491"/>
    </source>
</evidence>
<keyword evidence="3 6" id="KW-0805">Transcription regulation</keyword>
<evidence type="ECO:0000256" key="1">
    <source>
        <dbReference type="ARBA" id="ARBA00004123"/>
    </source>
</evidence>
<comment type="caution">
    <text evidence="9">The sequence shown here is derived from an EMBL/GenBank/DDBJ whole genome shotgun (WGS) entry which is preliminary data.</text>
</comment>
<dbReference type="InterPro" id="IPR006458">
    <property type="entry name" value="Ovate_C"/>
</dbReference>
<dbReference type="NCBIfam" id="TIGR01568">
    <property type="entry name" value="A_thal_3678"/>
    <property type="match status" value="1"/>
</dbReference>
<feature type="domain" description="OVATE" evidence="8">
    <location>
        <begin position="102"/>
        <end position="161"/>
    </location>
</feature>
<dbReference type="InterPro" id="IPR038933">
    <property type="entry name" value="Ovate"/>
</dbReference>
<evidence type="ECO:0000256" key="3">
    <source>
        <dbReference type="ARBA" id="ARBA00023015"/>
    </source>
</evidence>
<evidence type="ECO:0000256" key="5">
    <source>
        <dbReference type="ARBA" id="ARBA00023242"/>
    </source>
</evidence>
<keyword evidence="4 6" id="KW-0804">Transcription</keyword>
<dbReference type="Proteomes" id="UP001428341">
    <property type="component" value="Unassembled WGS sequence"/>
</dbReference>
<feature type="region of interest" description="Disordered" evidence="7">
    <location>
        <begin position="33"/>
        <end position="72"/>
    </location>
</feature>
<reference evidence="9 10" key="1">
    <citation type="submission" date="2024-05" db="EMBL/GenBank/DDBJ databases">
        <title>Haplotype-resolved chromosome-level genome assembly of Huyou (Citrus changshanensis).</title>
        <authorList>
            <person name="Miao C."/>
            <person name="Chen W."/>
            <person name="Wu Y."/>
            <person name="Wang L."/>
            <person name="Zhao S."/>
            <person name="Grierson D."/>
            <person name="Xu C."/>
            <person name="Chen K."/>
        </authorList>
    </citation>
    <scope>NUCLEOTIDE SEQUENCE [LARGE SCALE GENOMIC DNA]</scope>
    <source>
        <strain evidence="9">01-14</strain>
        <tissue evidence="9">Leaf</tissue>
    </source>
</reference>
<evidence type="ECO:0000256" key="6">
    <source>
        <dbReference type="RuleBase" id="RU367028"/>
    </source>
</evidence>
<protein>
    <recommendedName>
        <fullName evidence="6">Transcription repressor</fullName>
    </recommendedName>
    <alternativeName>
        <fullName evidence="6">Ovate family protein</fullName>
    </alternativeName>
</protein>
<evidence type="ECO:0000313" key="9">
    <source>
        <dbReference type="EMBL" id="KAK9175469.1"/>
    </source>
</evidence>
<dbReference type="GO" id="GO:0045892">
    <property type="term" value="P:negative regulation of DNA-templated transcription"/>
    <property type="evidence" value="ECO:0007669"/>
    <property type="project" value="UniProtKB-UniRule"/>
</dbReference>
<gene>
    <name evidence="9" type="ORF">WN944_027476</name>
</gene>
<feature type="compositionally biased region" description="Polar residues" evidence="7">
    <location>
        <begin position="62"/>
        <end position="72"/>
    </location>
</feature>
<dbReference type="EMBL" id="JBCGBO010000025">
    <property type="protein sequence ID" value="KAK9175469.1"/>
    <property type="molecule type" value="Genomic_DNA"/>
</dbReference>
<keyword evidence="10" id="KW-1185">Reference proteome</keyword>
<name>A0AAP0LNV1_9ROSI</name>
<evidence type="ECO:0000256" key="7">
    <source>
        <dbReference type="SAM" id="MobiDB-lite"/>
    </source>
</evidence>
<proteinExistence type="predicted"/>
<dbReference type="AlphaFoldDB" id="A0AAP0LNV1"/>
<organism evidence="9 10">
    <name type="scientific">Citrus x changshan-huyou</name>
    <dbReference type="NCBI Taxonomy" id="2935761"/>
    <lineage>
        <taxon>Eukaryota</taxon>
        <taxon>Viridiplantae</taxon>
        <taxon>Streptophyta</taxon>
        <taxon>Embryophyta</taxon>
        <taxon>Tracheophyta</taxon>
        <taxon>Spermatophyta</taxon>
        <taxon>Magnoliopsida</taxon>
        <taxon>eudicotyledons</taxon>
        <taxon>Gunneridae</taxon>
        <taxon>Pentapetalae</taxon>
        <taxon>rosids</taxon>
        <taxon>malvids</taxon>
        <taxon>Sapindales</taxon>
        <taxon>Rutaceae</taxon>
        <taxon>Aurantioideae</taxon>
        <taxon>Citrus</taxon>
    </lineage>
</organism>
<dbReference type="Pfam" id="PF04844">
    <property type="entry name" value="Ovate"/>
    <property type="match status" value="1"/>
</dbReference>
<comment type="subcellular location">
    <subcellularLocation>
        <location evidence="1 6">Nucleus</location>
    </subcellularLocation>
</comment>
<evidence type="ECO:0000313" key="10">
    <source>
        <dbReference type="Proteomes" id="UP001428341"/>
    </source>
</evidence>